<gene>
    <name evidence="3" type="ORF">C6Y40_00005</name>
</gene>
<evidence type="ECO:0000313" key="3">
    <source>
        <dbReference type="EMBL" id="PRO75653.1"/>
    </source>
</evidence>
<dbReference type="GO" id="GO:0003676">
    <property type="term" value="F:nucleic acid binding"/>
    <property type="evidence" value="ECO:0007669"/>
    <property type="project" value="InterPro"/>
</dbReference>
<dbReference type="AlphaFoldDB" id="A0A2S9VGS1"/>
<dbReference type="PROSITE" id="PS50994">
    <property type="entry name" value="INTEGRASE"/>
    <property type="match status" value="1"/>
</dbReference>
<dbReference type="InterPro" id="IPR012337">
    <property type="entry name" value="RNaseH-like_sf"/>
</dbReference>
<sequence length="357" mass="40354">MRFTHKAGEKLFIDFCGPTLPIVNPGTGEVRNAQVFVAVLGASNYTFAIATENQKLESWLEAHVAMFAFFGGVPQLLVPDNLKSAVTRACRFEPQLNTAYQSLANHYGCAVMPARPLKPKDKAKAENAVLIVERWIMAKLRHQVFHTLSGLNVAIRALLHELNQKPFQRLPGNRQTLFESLDKPELAPLPTTPWEYTEIHIARVGIDYHVLYKDHFYSVPHLFVGKSVEIQASKRLIRIYYQRECIAQHMRSDRKGGFTCVDEHMPANHQHQKWSPGRLKNWAKQIGPSTLEVTDAILQSKPHPEQGYRACLGLLNLAKKYGESRLEQACRRAIDIGNPCRASVKSLLHTHLDNAPK</sequence>
<name>A0A2S9VGS1_9ALTE</name>
<keyword evidence="4" id="KW-1185">Reference proteome</keyword>
<evidence type="ECO:0000313" key="4">
    <source>
        <dbReference type="Proteomes" id="UP000238949"/>
    </source>
</evidence>
<dbReference type="Proteomes" id="UP000238949">
    <property type="component" value="Unassembled WGS sequence"/>
</dbReference>
<organism evidence="3 4">
    <name type="scientific">Alteromonas alba</name>
    <dbReference type="NCBI Taxonomy" id="2079529"/>
    <lineage>
        <taxon>Bacteria</taxon>
        <taxon>Pseudomonadati</taxon>
        <taxon>Pseudomonadota</taxon>
        <taxon>Gammaproteobacteria</taxon>
        <taxon>Alteromonadales</taxon>
        <taxon>Alteromonadaceae</taxon>
        <taxon>Alteromonas/Salinimonas group</taxon>
        <taxon>Alteromonas</taxon>
    </lineage>
</organism>
<dbReference type="Gene3D" id="3.30.420.10">
    <property type="entry name" value="Ribonuclease H-like superfamily/Ribonuclease H"/>
    <property type="match status" value="1"/>
</dbReference>
<feature type="non-terminal residue" evidence="3">
    <location>
        <position position="357"/>
    </location>
</feature>
<accession>A0A2S9VGS1</accession>
<proteinExistence type="inferred from homology"/>
<dbReference type="EMBL" id="PVNP01000001">
    <property type="protein sequence ID" value="PRO75653.1"/>
    <property type="molecule type" value="Genomic_DNA"/>
</dbReference>
<dbReference type="InterPro" id="IPR054353">
    <property type="entry name" value="IstA-like_C"/>
</dbReference>
<reference evidence="4" key="1">
    <citation type="journal article" date="2020" name="Int. J. Syst. Evol. Microbiol.">
        <title>Alteromonas alba sp. nov., a marine bacterium isolated from the seawater of the West Pacific Ocean.</title>
        <authorList>
            <person name="Sun C."/>
            <person name="Wu Y.-H."/>
            <person name="Xamxidin M."/>
            <person name="Cheng H."/>
            <person name="Xu X.-W."/>
        </authorList>
    </citation>
    <scope>NUCLEOTIDE SEQUENCE [LARGE SCALE GENOMIC DNA]</scope>
    <source>
        <strain evidence="4">190</strain>
    </source>
</reference>
<evidence type="ECO:0000259" key="2">
    <source>
        <dbReference type="PROSITE" id="PS50994"/>
    </source>
</evidence>
<dbReference type="PANTHER" id="PTHR35004">
    <property type="entry name" value="TRANSPOSASE RV3428C-RELATED"/>
    <property type="match status" value="1"/>
</dbReference>
<feature type="domain" description="Integrase catalytic" evidence="2">
    <location>
        <begin position="3"/>
        <end position="185"/>
    </location>
</feature>
<comment type="similarity">
    <text evidence="1">Belongs to the transposase IS21/IS408/IS1162 family.</text>
</comment>
<dbReference type="Pfam" id="PF22483">
    <property type="entry name" value="Mu-transpos_C_2"/>
    <property type="match status" value="1"/>
</dbReference>
<dbReference type="SUPFAM" id="SSF53098">
    <property type="entry name" value="Ribonuclease H-like"/>
    <property type="match status" value="1"/>
</dbReference>
<dbReference type="NCBIfam" id="NF033546">
    <property type="entry name" value="transpos_IS21"/>
    <property type="match status" value="1"/>
</dbReference>
<dbReference type="GO" id="GO:0015074">
    <property type="term" value="P:DNA integration"/>
    <property type="evidence" value="ECO:0007669"/>
    <property type="project" value="InterPro"/>
</dbReference>
<dbReference type="InterPro" id="IPR001584">
    <property type="entry name" value="Integrase_cat-core"/>
</dbReference>
<dbReference type="InterPro" id="IPR036397">
    <property type="entry name" value="RNaseH_sf"/>
</dbReference>
<comment type="caution">
    <text evidence="3">The sequence shown here is derived from an EMBL/GenBank/DDBJ whole genome shotgun (WGS) entry which is preliminary data.</text>
</comment>
<evidence type="ECO:0000256" key="1">
    <source>
        <dbReference type="ARBA" id="ARBA00009277"/>
    </source>
</evidence>
<protein>
    <submittedName>
        <fullName evidence="3">IS21 family transposase</fullName>
    </submittedName>
</protein>
<dbReference type="Pfam" id="PF00665">
    <property type="entry name" value="rve"/>
    <property type="match status" value="1"/>
</dbReference>
<dbReference type="PANTHER" id="PTHR35004:SF8">
    <property type="entry name" value="TRANSPOSASE RV3428C-RELATED"/>
    <property type="match status" value="1"/>
</dbReference>